<evidence type="ECO:0000313" key="2">
    <source>
        <dbReference type="EMBL" id="KAA5205307.1"/>
    </source>
</evidence>
<accession>A0A5M5WR45</accession>
<dbReference type="Gene3D" id="3.40.630.30">
    <property type="match status" value="1"/>
</dbReference>
<feature type="domain" description="N-acetyltransferase" evidence="1">
    <location>
        <begin position="7"/>
        <end position="153"/>
    </location>
</feature>
<name>A0A5M5WR45_BACFG</name>
<dbReference type="GO" id="GO:0016747">
    <property type="term" value="F:acyltransferase activity, transferring groups other than amino-acyl groups"/>
    <property type="evidence" value="ECO:0007669"/>
    <property type="project" value="InterPro"/>
</dbReference>
<comment type="caution">
    <text evidence="2">The sequence shown here is derived from an EMBL/GenBank/DDBJ whole genome shotgun (WGS) entry which is preliminary data.</text>
</comment>
<dbReference type="AlphaFoldDB" id="A0A5M5WR45"/>
<dbReference type="Proteomes" id="UP000429838">
    <property type="component" value="Unassembled WGS sequence"/>
</dbReference>
<gene>
    <name evidence="2" type="ORF">F2Z25_18970</name>
</gene>
<proteinExistence type="predicted"/>
<dbReference type="InterPro" id="IPR016181">
    <property type="entry name" value="Acyl_CoA_acyltransferase"/>
</dbReference>
<dbReference type="Pfam" id="PF00583">
    <property type="entry name" value="Acetyltransf_1"/>
    <property type="match status" value="1"/>
</dbReference>
<protein>
    <submittedName>
        <fullName evidence="2">GNAT family N-acetyltransferase</fullName>
    </submittedName>
</protein>
<sequence>MIQDNSIVVREYLTTDKEAVMNLIKLNTPDFFAEEETNDLSNYLDKEIELYYVLLVDGKVVGCGGINFAEKRTIGKISWDIIHPDYQGKSLGRKLLMYRIEVLKAIPGIKKITVRTSQLAYKFYEKQGFTLNEIKRNYWADGFDMYSMQYNEL</sequence>
<dbReference type="EMBL" id="VWAQ01000019">
    <property type="protein sequence ID" value="KAA5205307.1"/>
    <property type="molecule type" value="Genomic_DNA"/>
</dbReference>
<evidence type="ECO:0000313" key="3">
    <source>
        <dbReference type="Proteomes" id="UP000429838"/>
    </source>
</evidence>
<dbReference type="SUPFAM" id="SSF55729">
    <property type="entry name" value="Acyl-CoA N-acyltransferases (Nat)"/>
    <property type="match status" value="1"/>
</dbReference>
<reference evidence="2 3" key="1">
    <citation type="journal article" date="2019" name="Nat. Med.">
        <title>A library of human gut bacterial isolates paired with longitudinal multiomics data enables mechanistic microbiome research.</title>
        <authorList>
            <person name="Poyet M."/>
            <person name="Groussin M."/>
            <person name="Gibbons S.M."/>
            <person name="Avila-Pacheco J."/>
            <person name="Jiang X."/>
            <person name="Kearney S.M."/>
            <person name="Perrotta A.R."/>
            <person name="Berdy B."/>
            <person name="Zhao S."/>
            <person name="Lieberman T.D."/>
            <person name="Swanson P.K."/>
            <person name="Smith M."/>
            <person name="Roesemann S."/>
            <person name="Alexander J.E."/>
            <person name="Rich S.A."/>
            <person name="Livny J."/>
            <person name="Vlamakis H."/>
            <person name="Clish C."/>
            <person name="Bullock K."/>
            <person name="Deik A."/>
            <person name="Scott J."/>
            <person name="Pierce K.A."/>
            <person name="Xavier R.J."/>
            <person name="Alm E.J."/>
        </authorList>
    </citation>
    <scope>NUCLEOTIDE SEQUENCE [LARGE SCALE GENOMIC DNA]</scope>
    <source>
        <strain evidence="2 3">BIOML-A1</strain>
    </source>
</reference>
<dbReference type="PROSITE" id="PS51186">
    <property type="entry name" value="GNAT"/>
    <property type="match status" value="1"/>
</dbReference>
<dbReference type="CDD" id="cd04301">
    <property type="entry name" value="NAT_SF"/>
    <property type="match status" value="1"/>
</dbReference>
<keyword evidence="2" id="KW-0808">Transferase</keyword>
<dbReference type="InterPro" id="IPR000182">
    <property type="entry name" value="GNAT_dom"/>
</dbReference>
<evidence type="ECO:0000259" key="1">
    <source>
        <dbReference type="PROSITE" id="PS51186"/>
    </source>
</evidence>
<organism evidence="2 3">
    <name type="scientific">Bacteroides fragilis</name>
    <dbReference type="NCBI Taxonomy" id="817"/>
    <lineage>
        <taxon>Bacteria</taxon>
        <taxon>Pseudomonadati</taxon>
        <taxon>Bacteroidota</taxon>
        <taxon>Bacteroidia</taxon>
        <taxon>Bacteroidales</taxon>
        <taxon>Bacteroidaceae</taxon>
        <taxon>Bacteroides</taxon>
    </lineage>
</organism>